<dbReference type="Ensembl" id="ENSACAT00000041464.1">
    <property type="protein sequence ID" value="ENSACAP00000034613.1"/>
    <property type="gene ID" value="ENSACAG00000036773.1"/>
</dbReference>
<evidence type="ECO:0000256" key="1">
    <source>
        <dbReference type="SAM" id="Phobius"/>
    </source>
</evidence>
<reference evidence="2" key="1">
    <citation type="submission" date="2009-12" db="EMBL/GenBank/DDBJ databases">
        <title>The Genome Sequence of Anolis carolinensis (Green Anole Lizard).</title>
        <authorList>
            <consortium name="The Genome Sequencing Platform"/>
            <person name="Di Palma F."/>
            <person name="Alfoldi J."/>
            <person name="Heiman D."/>
            <person name="Young S."/>
            <person name="Grabherr M."/>
            <person name="Johnson J."/>
            <person name="Lander E.S."/>
            <person name="Lindblad-Toh K."/>
        </authorList>
    </citation>
    <scope>NUCLEOTIDE SEQUENCE [LARGE SCALE GENOMIC DNA]</scope>
    <source>
        <strain evidence="2">JBL SC #1</strain>
    </source>
</reference>
<keyword evidence="1" id="KW-1133">Transmembrane helix</keyword>
<protein>
    <submittedName>
        <fullName evidence="2">Uncharacterized protein</fullName>
    </submittedName>
</protein>
<proteinExistence type="predicted"/>
<dbReference type="GeneTree" id="ENSGT01000000220262"/>
<reference evidence="2" key="2">
    <citation type="submission" date="2025-08" db="UniProtKB">
        <authorList>
            <consortium name="Ensembl"/>
        </authorList>
    </citation>
    <scope>IDENTIFICATION</scope>
</reference>
<evidence type="ECO:0000313" key="3">
    <source>
        <dbReference type="Proteomes" id="UP000001646"/>
    </source>
</evidence>
<dbReference type="Proteomes" id="UP000001646">
    <property type="component" value="Unplaced"/>
</dbReference>
<accession>A0A803THC3</accession>
<feature type="transmembrane region" description="Helical" evidence="1">
    <location>
        <begin position="20"/>
        <end position="40"/>
    </location>
</feature>
<evidence type="ECO:0000313" key="2">
    <source>
        <dbReference type="Ensembl" id="ENSACAP00000034613.1"/>
    </source>
</evidence>
<keyword evidence="3" id="KW-1185">Reference proteome</keyword>
<keyword evidence="1" id="KW-0812">Transmembrane</keyword>
<sequence>MLWIGLFVLYSKINPSPFSVLIDFVFTPSPFLFGLVLSFTMTSEGSSGTKACRSVVVSCPKFRTIINTWSNPSISLT</sequence>
<name>A0A803THC3_ANOCA</name>
<keyword evidence="1" id="KW-0472">Membrane</keyword>
<dbReference type="AlphaFoldDB" id="A0A803THC3"/>
<organism evidence="2 3">
    <name type="scientific">Anolis carolinensis</name>
    <name type="common">Green anole</name>
    <name type="synonym">American chameleon</name>
    <dbReference type="NCBI Taxonomy" id="28377"/>
    <lineage>
        <taxon>Eukaryota</taxon>
        <taxon>Metazoa</taxon>
        <taxon>Chordata</taxon>
        <taxon>Craniata</taxon>
        <taxon>Vertebrata</taxon>
        <taxon>Euteleostomi</taxon>
        <taxon>Lepidosauria</taxon>
        <taxon>Squamata</taxon>
        <taxon>Bifurcata</taxon>
        <taxon>Unidentata</taxon>
        <taxon>Episquamata</taxon>
        <taxon>Toxicofera</taxon>
        <taxon>Iguania</taxon>
        <taxon>Dactyloidae</taxon>
        <taxon>Anolis</taxon>
    </lineage>
</organism>
<reference evidence="2" key="3">
    <citation type="submission" date="2025-09" db="UniProtKB">
        <authorList>
            <consortium name="Ensembl"/>
        </authorList>
    </citation>
    <scope>IDENTIFICATION</scope>
</reference>
<dbReference type="InParanoid" id="A0A803THC3"/>